<dbReference type="STRING" id="5539.A0A3E2HCB9"/>
<keyword evidence="9" id="KW-1185">Reference proteome</keyword>
<dbReference type="Pfam" id="PF01042">
    <property type="entry name" value="Ribonuc_L-PSP"/>
    <property type="match status" value="1"/>
</dbReference>
<feature type="binding site" evidence="5">
    <location>
        <position position="485"/>
    </location>
    <ligand>
        <name>substrate</name>
    </ligand>
</feature>
<feature type="binding site" evidence="5">
    <location>
        <position position="571"/>
    </location>
    <ligand>
        <name>FAD</name>
        <dbReference type="ChEBI" id="CHEBI:57692"/>
    </ligand>
</feature>
<keyword evidence="3 6" id="KW-0560">Oxidoreductase</keyword>
<dbReference type="InterPro" id="IPR001613">
    <property type="entry name" value="Flavin_amine_oxidase"/>
</dbReference>
<dbReference type="OrthoDB" id="5046242at2759"/>
<evidence type="ECO:0000256" key="3">
    <source>
        <dbReference type="ARBA" id="ARBA00023002"/>
    </source>
</evidence>
<evidence type="ECO:0000313" key="8">
    <source>
        <dbReference type="EMBL" id="RFU31059.1"/>
    </source>
</evidence>
<dbReference type="InterPro" id="IPR036188">
    <property type="entry name" value="FAD/NAD-bd_sf"/>
</dbReference>
<dbReference type="Pfam" id="PF01593">
    <property type="entry name" value="Amino_oxidase"/>
    <property type="match status" value="1"/>
</dbReference>
<dbReference type="AlphaFoldDB" id="A0A3E2HCB9"/>
<dbReference type="Gene3D" id="3.50.50.60">
    <property type="entry name" value="FAD/NAD(P)-binding domain"/>
    <property type="match status" value="1"/>
</dbReference>
<dbReference type="OMA" id="GHEWSTE"/>
<comment type="similarity">
    <text evidence="2 6">Belongs to the flavin monoamine oxidase family.</text>
</comment>
<feature type="binding site" evidence="5">
    <location>
        <position position="155"/>
    </location>
    <ligand>
        <name>FAD</name>
        <dbReference type="ChEBI" id="CHEBI:57692"/>
    </ligand>
</feature>
<dbReference type="SUPFAM" id="SSF54373">
    <property type="entry name" value="FAD-linked reductases, C-terminal domain"/>
    <property type="match status" value="1"/>
</dbReference>
<evidence type="ECO:0000256" key="2">
    <source>
        <dbReference type="ARBA" id="ARBA00005995"/>
    </source>
</evidence>
<dbReference type="InterPro" id="IPR050703">
    <property type="entry name" value="Flavin_MAO"/>
</dbReference>
<gene>
    <name evidence="8" type="ORF">B7463_g5271</name>
</gene>
<feature type="non-terminal residue" evidence="8">
    <location>
        <position position="606"/>
    </location>
</feature>
<comment type="cofactor">
    <cofactor evidence="1 6">
        <name>FAD</name>
        <dbReference type="ChEBI" id="CHEBI:57692"/>
    </cofactor>
</comment>
<organism evidence="8 9">
    <name type="scientific">Scytalidium lignicola</name>
    <name type="common">Hyphomycete</name>
    <dbReference type="NCBI Taxonomy" id="5539"/>
    <lineage>
        <taxon>Eukaryota</taxon>
        <taxon>Fungi</taxon>
        <taxon>Dikarya</taxon>
        <taxon>Ascomycota</taxon>
        <taxon>Pezizomycotina</taxon>
        <taxon>Leotiomycetes</taxon>
        <taxon>Leotiomycetes incertae sedis</taxon>
        <taxon>Scytalidium</taxon>
    </lineage>
</organism>
<evidence type="ECO:0000313" key="9">
    <source>
        <dbReference type="Proteomes" id="UP000258309"/>
    </source>
</evidence>
<dbReference type="PRINTS" id="PR00757">
    <property type="entry name" value="AMINEOXDASEF"/>
</dbReference>
<dbReference type="PANTHER" id="PTHR43563">
    <property type="entry name" value="AMINE OXIDASE"/>
    <property type="match status" value="1"/>
</dbReference>
<evidence type="ECO:0000259" key="7">
    <source>
        <dbReference type="Pfam" id="PF01593"/>
    </source>
</evidence>
<dbReference type="SUPFAM" id="SSF55298">
    <property type="entry name" value="YjgF-like"/>
    <property type="match status" value="1"/>
</dbReference>
<proteinExistence type="inferred from homology"/>
<dbReference type="Gene3D" id="3.30.1330.40">
    <property type="entry name" value="RutC-like"/>
    <property type="match status" value="1"/>
</dbReference>
<reference evidence="8 9" key="1">
    <citation type="submission" date="2018-05" db="EMBL/GenBank/DDBJ databases">
        <title>Draft genome sequence of Scytalidium lignicola DSM 105466, a ubiquitous saprotrophic fungus.</title>
        <authorList>
            <person name="Buettner E."/>
            <person name="Gebauer A.M."/>
            <person name="Hofrichter M."/>
            <person name="Liers C."/>
            <person name="Kellner H."/>
        </authorList>
    </citation>
    <scope>NUCLEOTIDE SEQUENCE [LARGE SCALE GENOMIC DNA]</scope>
    <source>
        <strain evidence="8 9">DSM 105466</strain>
    </source>
</reference>
<dbReference type="InterPro" id="IPR006175">
    <property type="entry name" value="YjgF/YER057c/UK114"/>
</dbReference>
<name>A0A3E2HCB9_SCYLI</name>
<dbReference type="InterPro" id="IPR035959">
    <property type="entry name" value="RutC-like_sf"/>
</dbReference>
<dbReference type="InterPro" id="IPR002937">
    <property type="entry name" value="Amino_oxidase"/>
</dbReference>
<accession>A0A3E2HCB9</accession>
<protein>
    <recommendedName>
        <fullName evidence="6">Amine oxidase</fullName>
        <ecNumber evidence="6">1.4.3.-</ecNumber>
    </recommendedName>
</protein>
<evidence type="ECO:0000256" key="4">
    <source>
        <dbReference type="ARBA" id="ARBA00048448"/>
    </source>
</evidence>
<dbReference type="Proteomes" id="UP000258309">
    <property type="component" value="Unassembled WGS sequence"/>
</dbReference>
<dbReference type="PANTHER" id="PTHR43563:SF14">
    <property type="entry name" value="AMINE OXIDASE"/>
    <property type="match status" value="1"/>
</dbReference>
<evidence type="ECO:0000256" key="5">
    <source>
        <dbReference type="PIRSR" id="PIRSR601613-1"/>
    </source>
</evidence>
<feature type="binding site" evidence="5">
    <location>
        <position position="380"/>
    </location>
    <ligand>
        <name>FAD</name>
        <dbReference type="ChEBI" id="CHEBI:57692"/>
    </ligand>
</feature>
<dbReference type="SUPFAM" id="SSF51905">
    <property type="entry name" value="FAD/NAD(P)-binding domain"/>
    <property type="match status" value="1"/>
</dbReference>
<dbReference type="EMBL" id="NCSJ02000085">
    <property type="protein sequence ID" value="RFU31059.1"/>
    <property type="molecule type" value="Genomic_DNA"/>
</dbReference>
<dbReference type="GO" id="GO:0097621">
    <property type="term" value="F:monoamine oxidase activity"/>
    <property type="evidence" value="ECO:0007669"/>
    <property type="project" value="UniProtKB-EC"/>
</dbReference>
<dbReference type="Gene3D" id="1.10.405.10">
    <property type="entry name" value="Guanine Nucleotide Dissociation Inhibitor, domain 1"/>
    <property type="match status" value="1"/>
</dbReference>
<keyword evidence="6" id="KW-0274">FAD</keyword>
<feature type="domain" description="Amine oxidase" evidence="7">
    <location>
        <begin position="154"/>
        <end position="594"/>
    </location>
</feature>
<dbReference type="Gene3D" id="3.90.660.10">
    <property type="match status" value="1"/>
</dbReference>
<sequence length="606" mass="65662">MLPPSVHSKSAHTIDPSGLFNSRPTFSHVSTSTGPSRIITTAGQVGADENGIVPESLDAQIELAFVNLRRCLEAAGASVNDILKLTYYIVNYDPNNRRHFKPLLKFLNNHRPATTLIAVPALAKPEFLFEVEAIAAVREEPLIECDVVVVGAGLSGLQAAIDVQAAGLSCMILEARDRVGGKTWSIHSQGKGVGVDLGAAWINDTNQSKIWELTKKLGLKTVVQNTQGSIIQEDLDGSTSVYPYGGLPEKLAEAAGVDNLVKIRDLIESLCQRLDIRDTTESGKEFDKFTLEQLLKSNGAGVSAMASITVGTRAMLGLEPSEIGALFFLNYCKSGGGLLQMRADVKDGGQYLRIVGGTQSFSKGLASLLKPGSLVLNSPVWSINQNSDGVLISSGRGQYRCKRVIVSVPTPLYKDITFSPLLPEAKQKLSSATKLGFITKVSLVYKQPWWRASNLSGMIQSWIGPVSVTRDVSYDEHNFYALTCFVAGDNGRAWTKLPEQERKDTVIAQIKRIFGSHVAYVPDPIDVVYHTWAEDQWSQGCPCPAMPAGVLTENGHALRTPHGKIHFVGTETAYEWKGYLDGAVRSGERGAKEVVEQLGGALKARL</sequence>
<evidence type="ECO:0000256" key="6">
    <source>
        <dbReference type="RuleBase" id="RU362067"/>
    </source>
</evidence>
<feature type="non-terminal residue" evidence="8">
    <location>
        <position position="1"/>
    </location>
</feature>
<feature type="binding site" evidence="5">
    <location>
        <begin position="174"/>
        <end position="175"/>
    </location>
    <ligand>
        <name>FAD</name>
        <dbReference type="ChEBI" id="CHEBI:57692"/>
    </ligand>
</feature>
<dbReference type="EC" id="1.4.3.-" evidence="6"/>
<comment type="caution">
    <text evidence="8">The sequence shown here is derived from an EMBL/GenBank/DDBJ whole genome shotgun (WGS) entry which is preliminary data.</text>
</comment>
<comment type="catalytic activity">
    <reaction evidence="4">
        <text>a secondary aliphatic amine + O2 + H2O = a primary amine + an aldehyde + H2O2</text>
        <dbReference type="Rhea" id="RHEA:26414"/>
        <dbReference type="ChEBI" id="CHEBI:15377"/>
        <dbReference type="ChEBI" id="CHEBI:15379"/>
        <dbReference type="ChEBI" id="CHEBI:16240"/>
        <dbReference type="ChEBI" id="CHEBI:17478"/>
        <dbReference type="ChEBI" id="CHEBI:58855"/>
        <dbReference type="ChEBI" id="CHEBI:65296"/>
        <dbReference type="EC" id="1.4.3.4"/>
    </reaction>
</comment>
<evidence type="ECO:0000256" key="1">
    <source>
        <dbReference type="ARBA" id="ARBA00001974"/>
    </source>
</evidence>
<keyword evidence="6" id="KW-0285">Flavoprotein</keyword>